<evidence type="ECO:0000313" key="1">
    <source>
        <dbReference type="EMBL" id="SDO88346.1"/>
    </source>
</evidence>
<gene>
    <name evidence="1" type="ORF">SAMN04489708_104233</name>
</gene>
<proteinExistence type="predicted"/>
<organism evidence="1 2">
    <name type="scientific">Paracidovorax cattleyae</name>
    <dbReference type="NCBI Taxonomy" id="80868"/>
    <lineage>
        <taxon>Bacteria</taxon>
        <taxon>Pseudomonadati</taxon>
        <taxon>Pseudomonadota</taxon>
        <taxon>Betaproteobacteria</taxon>
        <taxon>Burkholderiales</taxon>
        <taxon>Comamonadaceae</taxon>
        <taxon>Paracidovorax</taxon>
    </lineage>
</organism>
<accession>A0A1H0N746</accession>
<sequence>MFSPRDLDLKSLALHTLVAQKMRSDHSLLLKAQNNLERMVDRGQRCS</sequence>
<dbReference type="AlphaFoldDB" id="A0A1H0N746"/>
<evidence type="ECO:0000313" key="2">
    <source>
        <dbReference type="Proteomes" id="UP000199317"/>
    </source>
</evidence>
<protein>
    <submittedName>
        <fullName evidence="1">Uncharacterized protein</fullName>
    </submittedName>
</protein>
<dbReference type="EMBL" id="FNJL01000004">
    <property type="protein sequence ID" value="SDO88346.1"/>
    <property type="molecule type" value="Genomic_DNA"/>
</dbReference>
<dbReference type="RefSeq" id="WP_192883806.1">
    <property type="nucleotide sequence ID" value="NZ_CP028290.1"/>
</dbReference>
<dbReference type="Proteomes" id="UP000199317">
    <property type="component" value="Unassembled WGS sequence"/>
</dbReference>
<reference evidence="2" key="1">
    <citation type="submission" date="2016-10" db="EMBL/GenBank/DDBJ databases">
        <authorList>
            <person name="Varghese N."/>
            <person name="Submissions S."/>
        </authorList>
    </citation>
    <scope>NUCLEOTIDE SEQUENCE [LARGE SCALE GENOMIC DNA]</scope>
    <source>
        <strain evidence="2">DSM 17101</strain>
    </source>
</reference>
<name>A0A1H0N746_9BURK</name>
<keyword evidence="2" id="KW-1185">Reference proteome</keyword>